<organism evidence="1">
    <name type="scientific">hydrothermal vent metagenome</name>
    <dbReference type="NCBI Taxonomy" id="652676"/>
    <lineage>
        <taxon>unclassified sequences</taxon>
        <taxon>metagenomes</taxon>
        <taxon>ecological metagenomes</taxon>
    </lineage>
</organism>
<accession>A0A3B1D824</accession>
<gene>
    <name evidence="1" type="ORF">MNBD_NITROSPINAE03-828</name>
</gene>
<dbReference type="AlphaFoldDB" id="A0A3B1D824"/>
<sequence length="55" mass="6236">MGEKNRYMGSSFDDFLSEEGILEEVEASAIKKVIAMKIQEAMRQKKLTKASLARK</sequence>
<evidence type="ECO:0000313" key="1">
    <source>
        <dbReference type="EMBL" id="VAX24887.1"/>
    </source>
</evidence>
<dbReference type="EMBL" id="UOGB01000307">
    <property type="protein sequence ID" value="VAX24887.1"/>
    <property type="molecule type" value="Genomic_DNA"/>
</dbReference>
<reference evidence="1" key="1">
    <citation type="submission" date="2018-06" db="EMBL/GenBank/DDBJ databases">
        <authorList>
            <person name="Zhirakovskaya E."/>
        </authorList>
    </citation>
    <scope>NUCLEOTIDE SEQUENCE</scope>
</reference>
<protein>
    <submittedName>
        <fullName evidence="1">Uncharacterized protein</fullName>
    </submittedName>
</protein>
<proteinExistence type="predicted"/>
<name>A0A3B1D824_9ZZZZ</name>